<reference evidence="3 4" key="1">
    <citation type="submission" date="2019-10" db="EMBL/GenBank/DDBJ databases">
        <title>Draft Genome Assembly of Rhodococcus zopfii DSM44189.</title>
        <authorList>
            <person name="Sutton J.M."/>
            <person name="Akob D.M."/>
            <person name="Bushman T.J."/>
        </authorList>
    </citation>
    <scope>NUCLEOTIDE SEQUENCE [LARGE SCALE GENOMIC DNA]</scope>
    <source>
        <strain evidence="3 4">DSM 44189</strain>
    </source>
</reference>
<keyword evidence="4" id="KW-1185">Reference proteome</keyword>
<evidence type="ECO:0000259" key="1">
    <source>
        <dbReference type="Pfam" id="PF01909"/>
    </source>
</evidence>
<proteinExistence type="predicted"/>
<evidence type="ECO:0000259" key="2">
    <source>
        <dbReference type="Pfam" id="PF10335"/>
    </source>
</evidence>
<feature type="domain" description="Polymerase nucleotidyl transferase" evidence="1">
    <location>
        <begin position="45"/>
        <end position="79"/>
    </location>
</feature>
<sequence length="306" mass="33308">MCHYRCMPTPTDLARLRSEFARGATSEHLAAEWSRLCVDDLRTALAGRTDAQVWVTGSLGRGEALPGSDLDALAVTATPDRGFGALDLPGLRADPNGATPMRRRLRRTPDEWRDAVTRWTADPHEDRGVVMIGLLADARPLEDGPDPDLTDVLTAALRTHPRCLNAVLSDALAHRPHVRPALPLVPAPSVDLKQDLLTPVRKIARWVALAGGTGGHTTGERLDGARPGDLLEPDEITDLRRCHHEILDIVTRRALDGSGGDGPVPLSAFRPAERATIRWVSRTVAGIQRVLDYRLSASSFSRPDRS</sequence>
<organism evidence="3 4">
    <name type="scientific">Rhodococcus zopfii</name>
    <dbReference type="NCBI Taxonomy" id="43772"/>
    <lineage>
        <taxon>Bacteria</taxon>
        <taxon>Bacillati</taxon>
        <taxon>Actinomycetota</taxon>
        <taxon>Actinomycetes</taxon>
        <taxon>Mycobacteriales</taxon>
        <taxon>Nocardiaceae</taxon>
        <taxon>Rhodococcus</taxon>
    </lineage>
</organism>
<dbReference type="SUPFAM" id="SSF81301">
    <property type="entry name" value="Nucleotidyltransferase"/>
    <property type="match status" value="1"/>
</dbReference>
<dbReference type="Pfam" id="PF10335">
    <property type="entry name" value="DUF294_C"/>
    <property type="match status" value="1"/>
</dbReference>
<gene>
    <name evidence="3" type="ORF">F8M49_00625</name>
</gene>
<dbReference type="EMBL" id="WBMO01000001">
    <property type="protein sequence ID" value="MDV2474277.1"/>
    <property type="molecule type" value="Genomic_DNA"/>
</dbReference>
<evidence type="ECO:0000313" key="4">
    <source>
        <dbReference type="Proteomes" id="UP001275440"/>
    </source>
</evidence>
<dbReference type="InterPro" id="IPR043519">
    <property type="entry name" value="NT_sf"/>
</dbReference>
<dbReference type="Pfam" id="PF01909">
    <property type="entry name" value="NTP_transf_2"/>
    <property type="match status" value="1"/>
</dbReference>
<name>A0ABU3WKH3_9NOCA</name>
<dbReference type="InterPro" id="IPR018821">
    <property type="entry name" value="DUF294_put_nucleoTrafse_sb-bd"/>
</dbReference>
<feature type="domain" description="DUF294" evidence="2">
    <location>
        <begin position="189"/>
        <end position="294"/>
    </location>
</feature>
<dbReference type="Proteomes" id="UP001275440">
    <property type="component" value="Unassembled WGS sequence"/>
</dbReference>
<comment type="caution">
    <text evidence="3">The sequence shown here is derived from an EMBL/GenBank/DDBJ whole genome shotgun (WGS) entry which is preliminary data.</text>
</comment>
<evidence type="ECO:0008006" key="5">
    <source>
        <dbReference type="Google" id="ProtNLM"/>
    </source>
</evidence>
<accession>A0ABU3WKH3</accession>
<evidence type="ECO:0000313" key="3">
    <source>
        <dbReference type="EMBL" id="MDV2474277.1"/>
    </source>
</evidence>
<protein>
    <recommendedName>
        <fullName evidence="5">Polymerase nucleotidyl transferase domain-containing protein</fullName>
    </recommendedName>
</protein>
<dbReference type="InterPro" id="IPR002934">
    <property type="entry name" value="Polymerase_NTP_transf_dom"/>
</dbReference>